<dbReference type="OrthoDB" id="642895at2759"/>
<comment type="caution">
    <text evidence="2">The sequence shown here is derived from an EMBL/GenBank/DDBJ whole genome shotgun (WGS) entry which is preliminary data.</text>
</comment>
<feature type="region of interest" description="Disordered" evidence="1">
    <location>
        <begin position="583"/>
        <end position="654"/>
    </location>
</feature>
<feature type="region of interest" description="Disordered" evidence="1">
    <location>
        <begin position="666"/>
        <end position="714"/>
    </location>
</feature>
<reference evidence="2 3" key="1">
    <citation type="submission" date="2020-11" db="EMBL/GenBank/DDBJ databases">
        <title>Kefir isolates.</title>
        <authorList>
            <person name="Marcisauskas S."/>
            <person name="Kim Y."/>
            <person name="Blasche S."/>
        </authorList>
    </citation>
    <scope>NUCLEOTIDE SEQUENCE [LARGE SCALE GENOMIC DNA]</scope>
    <source>
        <strain evidence="2 3">KR</strain>
    </source>
</reference>
<dbReference type="AlphaFoldDB" id="A0A9P6W0G1"/>
<dbReference type="EMBL" id="PUHQ01000044">
    <property type="protein sequence ID" value="KAG0660413.1"/>
    <property type="molecule type" value="Genomic_DNA"/>
</dbReference>
<keyword evidence="3" id="KW-1185">Reference proteome</keyword>
<dbReference type="GO" id="GO:0005737">
    <property type="term" value="C:cytoplasm"/>
    <property type="evidence" value="ECO:0007669"/>
    <property type="project" value="TreeGrafter"/>
</dbReference>
<accession>A0A9P6W0G1</accession>
<dbReference type="GO" id="GO:1990023">
    <property type="term" value="C:mitotic spindle midzone"/>
    <property type="evidence" value="ECO:0007669"/>
    <property type="project" value="TreeGrafter"/>
</dbReference>
<dbReference type="InterPro" id="IPR007145">
    <property type="entry name" value="MAP65_Ase1_PRC1"/>
</dbReference>
<proteinExistence type="predicted"/>
<evidence type="ECO:0000313" key="3">
    <source>
        <dbReference type="Proteomes" id="UP000777482"/>
    </source>
</evidence>
<dbReference type="PANTHER" id="PTHR19321">
    <property type="entry name" value="PROTEIN REGULATOR OF CYTOKINESIS 1 PRC1-RELATED"/>
    <property type="match status" value="1"/>
</dbReference>
<dbReference type="Pfam" id="PF03999">
    <property type="entry name" value="MAP65_ASE1"/>
    <property type="match status" value="1"/>
</dbReference>
<dbReference type="GO" id="GO:0051256">
    <property type="term" value="P:mitotic spindle midzone assembly"/>
    <property type="evidence" value="ECO:0007669"/>
    <property type="project" value="TreeGrafter"/>
</dbReference>
<organism evidence="2 3">
    <name type="scientific">Rhodotorula mucilaginosa</name>
    <name type="common">Yeast</name>
    <name type="synonym">Rhodotorula rubra</name>
    <dbReference type="NCBI Taxonomy" id="5537"/>
    <lineage>
        <taxon>Eukaryota</taxon>
        <taxon>Fungi</taxon>
        <taxon>Dikarya</taxon>
        <taxon>Basidiomycota</taxon>
        <taxon>Pucciniomycotina</taxon>
        <taxon>Microbotryomycetes</taxon>
        <taxon>Sporidiobolales</taxon>
        <taxon>Sporidiobolaceae</taxon>
        <taxon>Rhodotorula</taxon>
    </lineage>
</organism>
<sequence length="781" mass="84958">MASPQPVTLATLTALLSNHHAKLSALYGLFSPAPQPLVEAHLSPLQAMLAPTIDQQLAAAEREVSSAEERLALGWKRVHEWQTALGEPLRAEKKRGDGPLVSLVEDVDRIKESMKSRMQERGQKILELQRRLRTLAEVVGREWLEISLDEVAAEDDDRWEDLDLTQNRMTALEREIVRCESEIVGRASRPRPSPFPLAGADFSATLQAHRKELLDSDANEIFALRCELGLYQETTDSACASTSVDPVDEEILWHLGIGERRQDKKEMRPTAENVQKLEAKRKWVRLVLIVLTCCDAGASPDLVDATRAAWQQLEDEKDSRNETIQTTYDKLYPLWTMLGVTEEEMDEFVNQNMGSTMDVVNAYQAELARMLALKRTNMSAFIQRERETMTELWDRLYTSYPQRLVEFPAYSISVEPTKVWNAAHGCDELVVSDNVSEDLLAAHERERERLEKQVEDAGPMLDRLARYFAIVDLKKQLEVGLVFLPSLGVSLSFGAAELSASFSPRSLQAAAADPSRLTDKSRGAAQRLAQEAKDRVRVDREKPKLEAELRRLIPQWEATHGRPFLVNGVSFIEGLDEQIRAEEQEKENRKRAKLGASVSAGSARPLRPQHTGAATTAAPLKRQMTGASARSATSAASTDPPAAKRFATGPAAPTPLAARIARPKSALGDANGSVGLPPPPPSSSVKPIRAQVTGIARPRSGTVSGAVAQTPMTGSRTAPLNSAFMASVGGPGMRLPQGWGAAAVDSPTLALVGGGGGAGGGAVAGGGGLARPGTSFRPMGR</sequence>
<feature type="compositionally biased region" description="Low complexity" evidence="1">
    <location>
        <begin position="627"/>
        <end position="654"/>
    </location>
</feature>
<dbReference type="Gene3D" id="1.20.58.1520">
    <property type="match status" value="1"/>
</dbReference>
<evidence type="ECO:0000256" key="1">
    <source>
        <dbReference type="SAM" id="MobiDB-lite"/>
    </source>
</evidence>
<evidence type="ECO:0008006" key="4">
    <source>
        <dbReference type="Google" id="ProtNLM"/>
    </source>
</evidence>
<evidence type="ECO:0000313" key="2">
    <source>
        <dbReference type="EMBL" id="KAG0660413.1"/>
    </source>
</evidence>
<gene>
    <name evidence="2" type="ORF">C6P46_004593</name>
</gene>
<dbReference type="Proteomes" id="UP000777482">
    <property type="component" value="Unassembled WGS sequence"/>
</dbReference>
<protein>
    <recommendedName>
        <fullName evidence="4">Microtubule associated protein</fullName>
    </recommendedName>
</protein>
<dbReference type="PANTHER" id="PTHR19321:SF41">
    <property type="entry name" value="FASCETTO-RELATED"/>
    <property type="match status" value="1"/>
</dbReference>
<name>A0A9P6W0G1_RHOMI</name>
<dbReference type="GO" id="GO:0008017">
    <property type="term" value="F:microtubule binding"/>
    <property type="evidence" value="ECO:0007669"/>
    <property type="project" value="InterPro"/>
</dbReference>